<proteinExistence type="predicted"/>
<keyword evidence="3" id="KW-1185">Reference proteome</keyword>
<evidence type="ECO:0000313" key="3">
    <source>
        <dbReference type="Proteomes" id="UP000676325"/>
    </source>
</evidence>
<evidence type="ECO:0000256" key="1">
    <source>
        <dbReference type="SAM" id="MobiDB-lite"/>
    </source>
</evidence>
<gene>
    <name evidence="2" type="ORF">KDK95_25060</name>
</gene>
<reference evidence="2" key="1">
    <citation type="submission" date="2021-04" db="EMBL/GenBank/DDBJ databases">
        <title>Genome based classification of Actinospica acidithermotolerans sp. nov., an actinobacterium isolated from an Indonesian hot spring.</title>
        <authorList>
            <person name="Kusuma A.B."/>
            <person name="Putra K.E."/>
            <person name="Nafisah S."/>
            <person name="Loh J."/>
            <person name="Nouioui I."/>
            <person name="Goodfellow M."/>
        </authorList>
    </citation>
    <scope>NUCLEOTIDE SEQUENCE</scope>
    <source>
        <strain evidence="2">MGRD01-02</strain>
    </source>
</reference>
<protein>
    <submittedName>
        <fullName evidence="2">Uncharacterized protein</fullName>
    </submittedName>
</protein>
<accession>A0A941EFG6</accession>
<feature type="compositionally biased region" description="Low complexity" evidence="1">
    <location>
        <begin position="1"/>
        <end position="26"/>
    </location>
</feature>
<evidence type="ECO:0000313" key="2">
    <source>
        <dbReference type="EMBL" id="MBR7829600.1"/>
    </source>
</evidence>
<dbReference type="EMBL" id="JAGSOH010000091">
    <property type="protein sequence ID" value="MBR7829600.1"/>
    <property type="molecule type" value="Genomic_DNA"/>
</dbReference>
<sequence length="158" mass="16303">MSVVSAKTTAATPTTASSSSTRPAKPASERVPDSKILTVTLQLVPGSTVSSSSTHSVTITDSAKIAQIAGTINALPTLPSYPKTYCPMQIDGPYLVLVFRDSASGPVLAQVRLGTEPTGRCSGGVQVIVNGTVEPQLDDAAQPKLYSELMQSAGLSVR</sequence>
<dbReference type="AlphaFoldDB" id="A0A941EFG6"/>
<feature type="region of interest" description="Disordered" evidence="1">
    <location>
        <begin position="1"/>
        <end position="32"/>
    </location>
</feature>
<comment type="caution">
    <text evidence="2">The sequence shown here is derived from an EMBL/GenBank/DDBJ whole genome shotgun (WGS) entry which is preliminary data.</text>
</comment>
<name>A0A941EFG6_9ACTN</name>
<dbReference type="RefSeq" id="WP_212520730.1">
    <property type="nucleotide sequence ID" value="NZ_JAGSOH010000091.1"/>
</dbReference>
<organism evidence="2 3">
    <name type="scientific">Actinospica acidithermotolerans</name>
    <dbReference type="NCBI Taxonomy" id="2828514"/>
    <lineage>
        <taxon>Bacteria</taxon>
        <taxon>Bacillati</taxon>
        <taxon>Actinomycetota</taxon>
        <taxon>Actinomycetes</taxon>
        <taxon>Catenulisporales</taxon>
        <taxon>Actinospicaceae</taxon>
        <taxon>Actinospica</taxon>
    </lineage>
</organism>
<dbReference type="Proteomes" id="UP000676325">
    <property type="component" value="Unassembled WGS sequence"/>
</dbReference>